<keyword evidence="1" id="KW-1133">Transmembrane helix</keyword>
<dbReference type="AlphaFoldDB" id="A0A813VJF1"/>
<proteinExistence type="predicted"/>
<protein>
    <recommendedName>
        <fullName evidence="4">Transmembrane protein</fullName>
    </recommendedName>
</protein>
<organism evidence="2 3">
    <name type="scientific">Brachionus calyciflorus</name>
    <dbReference type="NCBI Taxonomy" id="104777"/>
    <lineage>
        <taxon>Eukaryota</taxon>
        <taxon>Metazoa</taxon>
        <taxon>Spiralia</taxon>
        <taxon>Gnathifera</taxon>
        <taxon>Rotifera</taxon>
        <taxon>Eurotatoria</taxon>
        <taxon>Monogononta</taxon>
        <taxon>Pseudotrocha</taxon>
        <taxon>Ploima</taxon>
        <taxon>Brachionidae</taxon>
        <taxon>Brachionus</taxon>
    </lineage>
</organism>
<feature type="transmembrane region" description="Helical" evidence="1">
    <location>
        <begin position="113"/>
        <end position="137"/>
    </location>
</feature>
<evidence type="ECO:0008006" key="4">
    <source>
        <dbReference type="Google" id="ProtNLM"/>
    </source>
</evidence>
<reference evidence="2" key="1">
    <citation type="submission" date="2021-02" db="EMBL/GenBank/DDBJ databases">
        <authorList>
            <person name="Nowell W R."/>
        </authorList>
    </citation>
    <scope>NUCLEOTIDE SEQUENCE</scope>
    <source>
        <strain evidence="2">Ploen Becks lab</strain>
    </source>
</reference>
<keyword evidence="1" id="KW-0472">Membrane</keyword>
<accession>A0A813VJF1</accession>
<keyword evidence="3" id="KW-1185">Reference proteome</keyword>
<sequence length="139" mass="16435">MQSTIKYRKKTPIKQSKIEKVDFNQIDDNDLISKLLEKEEKIVLPRQTKKKLLSQLLANQEEKYKEDEMSEQQTVIRLNNNIPRNIPSISSFGRIAAFWDFTFQIDPGCLGDYILWIILALKIFLFFEFLVLCMANFRN</sequence>
<gene>
    <name evidence="2" type="ORF">OXX778_LOCUS8606</name>
</gene>
<dbReference type="Proteomes" id="UP000663879">
    <property type="component" value="Unassembled WGS sequence"/>
</dbReference>
<dbReference type="EMBL" id="CAJNOC010001199">
    <property type="protein sequence ID" value="CAF0844037.1"/>
    <property type="molecule type" value="Genomic_DNA"/>
</dbReference>
<evidence type="ECO:0000256" key="1">
    <source>
        <dbReference type="SAM" id="Phobius"/>
    </source>
</evidence>
<comment type="caution">
    <text evidence="2">The sequence shown here is derived from an EMBL/GenBank/DDBJ whole genome shotgun (WGS) entry which is preliminary data.</text>
</comment>
<name>A0A813VJF1_9BILA</name>
<keyword evidence="1" id="KW-0812">Transmembrane</keyword>
<evidence type="ECO:0000313" key="2">
    <source>
        <dbReference type="EMBL" id="CAF0844037.1"/>
    </source>
</evidence>
<evidence type="ECO:0000313" key="3">
    <source>
        <dbReference type="Proteomes" id="UP000663879"/>
    </source>
</evidence>